<gene>
    <name evidence="3" type="ORF">UFOVP1146_309</name>
    <name evidence="4" type="ORF">UFOVP1638_256</name>
    <name evidence="1" type="ORF">UFOVP812_222</name>
    <name evidence="2" type="ORF">UFOVP818_343</name>
</gene>
<dbReference type="EMBL" id="LR796758">
    <property type="protein sequence ID" value="CAB4163953.1"/>
    <property type="molecule type" value="Genomic_DNA"/>
</dbReference>
<evidence type="ECO:0000313" key="4">
    <source>
        <dbReference type="EMBL" id="CAB4221310.1"/>
    </source>
</evidence>
<organism evidence="3">
    <name type="scientific">uncultured Caudovirales phage</name>
    <dbReference type="NCBI Taxonomy" id="2100421"/>
    <lineage>
        <taxon>Viruses</taxon>
        <taxon>Duplodnaviria</taxon>
        <taxon>Heunggongvirae</taxon>
        <taxon>Uroviricota</taxon>
        <taxon>Caudoviricetes</taxon>
        <taxon>Peduoviridae</taxon>
        <taxon>Maltschvirus</taxon>
        <taxon>Maltschvirus maltsch</taxon>
    </lineage>
</organism>
<proteinExistence type="predicted"/>
<protein>
    <submittedName>
        <fullName evidence="3">Uncharacterized protein</fullName>
    </submittedName>
</protein>
<evidence type="ECO:0000313" key="3">
    <source>
        <dbReference type="EMBL" id="CAB4186963.1"/>
    </source>
</evidence>
<name>A0A6J5QQY4_9CAUD</name>
<accession>A0A6J5QQY4</accession>
<reference evidence="3" key="1">
    <citation type="submission" date="2020-05" db="EMBL/GenBank/DDBJ databases">
        <authorList>
            <person name="Chiriac C."/>
            <person name="Salcher M."/>
            <person name="Ghai R."/>
            <person name="Kavagutti S V."/>
        </authorList>
    </citation>
    <scope>NUCLEOTIDE SEQUENCE</scope>
</reference>
<dbReference type="EMBL" id="LR797502">
    <property type="protein sequence ID" value="CAB4221310.1"/>
    <property type="molecule type" value="Genomic_DNA"/>
</dbReference>
<dbReference type="EMBL" id="LR797099">
    <property type="protein sequence ID" value="CAB4186963.1"/>
    <property type="molecule type" value="Genomic_DNA"/>
</dbReference>
<sequence>MIIAKPVIDKQFWILQKDNRKIGNVEACAGGYQVSINNHVIQYKTMHQVQKNIPMQFEPSVKKKVTASTQMVHGFPTKTKPHNAVWDVTHKLPLFTKARKSKSWFAAGWYKISQHRDWRVMQDPKLITLQRYKYQGPYTSESDAAL</sequence>
<evidence type="ECO:0000313" key="2">
    <source>
        <dbReference type="EMBL" id="CAB4165807.1"/>
    </source>
</evidence>
<evidence type="ECO:0000313" key="1">
    <source>
        <dbReference type="EMBL" id="CAB4163953.1"/>
    </source>
</evidence>
<dbReference type="EMBL" id="LR796776">
    <property type="protein sequence ID" value="CAB4165807.1"/>
    <property type="molecule type" value="Genomic_DNA"/>
</dbReference>